<dbReference type="GO" id="GO:0016491">
    <property type="term" value="F:oxidoreductase activity"/>
    <property type="evidence" value="ECO:0007669"/>
    <property type="project" value="UniProtKB-KW"/>
</dbReference>
<sequence>MALKNVLIGSPVPRLEDRRFVTGRGRYVGDVATPGRLFAVVVRSPVPHGVLRDIDIAAAGGMPGVRAIVTAADVTRARGAVPMIPLRQDSSPDFLRAAQPVIASDRVRYVGEPVAVVVAETAALAEDAAERVVLDIDPLPAVAGIAAARDRHGPLFETIPDNCAGTLHGRRGDADAAFARADYRRRETFRIHRHTAMPMEPRGLLADWDAAAGRLTVHGAAKVPFANRRILAGQLGLAEDAVRLVEDDVGGGFGVRGEFYPEDFLIPFAAKCLGCSVQWIEDRREHFLATNHAREMECDLEIACSRDGIILGLRGHASIDLGAYVRTTGATPARSLAQFLAGPYRIPDVALAVDLMLTSKTPVGTYRGPGRFEPDFLRERLIDMAAKDLGLDRVEVRRKNLVTRDEMPWRLSSVTPLGLESECDSGDYPDVFARCLEDFGWSDKTALQGRLVDGRRHGIAVGCYFEGGSPGPRESAMLRLDQDGRVSVHVGSSALGQGLETVMAQIAADALGRPLAAIVGVVHGSTDAVRDGFGSYSSRSVVMGGSAVLAAAETLKESIRAAAAAALGCARDEVTLDDDLARSASGATVRLADLAHRVADAEGEFGANARAYSYGSHAAHVAVDLATGHVSVLSYVAVEDVGRVINPATLHGQTVGAIVQGLGGTLMEELVYDDEGEPLTATLADYLLPTARDVPPISATALGLVPAPNNPLGAKGGGEGGIIPVGGVIANAVANALADLGVEPRELPLSPRRVWRLIRDAAHEA</sequence>
<reference evidence="4 5" key="1">
    <citation type="submission" date="2017-07" db="EMBL/GenBank/DDBJ databases">
        <title>Draft Genome Sequences of Select Purple Nonsulfur Bacteria.</title>
        <authorList>
            <person name="Lasarre B."/>
            <person name="Mckinlay J.B."/>
        </authorList>
    </citation>
    <scope>NUCLEOTIDE SEQUENCE [LARGE SCALE GENOMIC DNA]</scope>
    <source>
        <strain evidence="4 5">DSM 5909</strain>
    </source>
</reference>
<dbReference type="Pfam" id="PF01315">
    <property type="entry name" value="Ald_Xan_dh_C"/>
    <property type="match status" value="1"/>
</dbReference>
<dbReference type="Gene3D" id="3.30.365.10">
    <property type="entry name" value="Aldehyde oxidase/xanthine dehydrogenase, molybdopterin binding domain"/>
    <property type="match status" value="4"/>
</dbReference>
<accession>A0A327KWZ3</accession>
<evidence type="ECO:0000256" key="1">
    <source>
        <dbReference type="ARBA" id="ARBA00022505"/>
    </source>
</evidence>
<dbReference type="PANTHER" id="PTHR11908:SF132">
    <property type="entry name" value="ALDEHYDE OXIDASE 1-RELATED"/>
    <property type="match status" value="1"/>
</dbReference>
<keyword evidence="2" id="KW-0560">Oxidoreductase</keyword>
<dbReference type="InterPro" id="IPR008274">
    <property type="entry name" value="AldOxase/xan_DH_MoCoBD1"/>
</dbReference>
<comment type="caution">
    <text evidence="4">The sequence shown here is derived from an EMBL/GenBank/DDBJ whole genome shotgun (WGS) entry which is preliminary data.</text>
</comment>
<dbReference type="Pfam" id="PF20256">
    <property type="entry name" value="MoCoBD_2"/>
    <property type="match status" value="1"/>
</dbReference>
<dbReference type="InterPro" id="IPR000674">
    <property type="entry name" value="Ald_Oxase/Xan_DH_a/b"/>
</dbReference>
<evidence type="ECO:0000256" key="2">
    <source>
        <dbReference type="ARBA" id="ARBA00023002"/>
    </source>
</evidence>
<dbReference type="GO" id="GO:0005506">
    <property type="term" value="F:iron ion binding"/>
    <property type="evidence" value="ECO:0007669"/>
    <property type="project" value="InterPro"/>
</dbReference>
<gene>
    <name evidence="4" type="ORF">CH341_20990</name>
</gene>
<dbReference type="InterPro" id="IPR046867">
    <property type="entry name" value="AldOxase/xan_DH_MoCoBD2"/>
</dbReference>
<dbReference type="Pfam" id="PF02738">
    <property type="entry name" value="MoCoBD_1"/>
    <property type="match status" value="1"/>
</dbReference>
<dbReference type="SUPFAM" id="SSF56003">
    <property type="entry name" value="Molybdenum cofactor-binding domain"/>
    <property type="match status" value="1"/>
</dbReference>
<evidence type="ECO:0000313" key="5">
    <source>
        <dbReference type="Proteomes" id="UP000249130"/>
    </source>
</evidence>
<protein>
    <submittedName>
        <fullName evidence="4">Carbon monoxide dehydrogenase</fullName>
    </submittedName>
</protein>
<evidence type="ECO:0000259" key="3">
    <source>
        <dbReference type="SMART" id="SM01008"/>
    </source>
</evidence>
<keyword evidence="5" id="KW-1185">Reference proteome</keyword>
<dbReference type="AlphaFoldDB" id="A0A327KWZ3"/>
<dbReference type="OrthoDB" id="9763985at2"/>
<proteinExistence type="predicted"/>
<dbReference type="InterPro" id="IPR016208">
    <property type="entry name" value="Ald_Oxase/xanthine_DH-like"/>
</dbReference>
<dbReference type="SMART" id="SM01008">
    <property type="entry name" value="Ald_Xan_dh_C"/>
    <property type="match status" value="1"/>
</dbReference>
<name>A0A327KWZ3_9BRAD</name>
<organism evidence="4 5">
    <name type="scientific">Rhodoplanes roseus</name>
    <dbReference type="NCBI Taxonomy" id="29409"/>
    <lineage>
        <taxon>Bacteria</taxon>
        <taxon>Pseudomonadati</taxon>
        <taxon>Pseudomonadota</taxon>
        <taxon>Alphaproteobacteria</taxon>
        <taxon>Hyphomicrobiales</taxon>
        <taxon>Nitrobacteraceae</taxon>
        <taxon>Rhodoplanes</taxon>
    </lineage>
</organism>
<feature type="domain" description="Aldehyde oxidase/xanthine dehydrogenase a/b hammerhead" evidence="3">
    <location>
        <begin position="22"/>
        <end position="140"/>
    </location>
</feature>
<dbReference type="InterPro" id="IPR036856">
    <property type="entry name" value="Ald_Oxase/Xan_DH_a/b_sf"/>
</dbReference>
<dbReference type="InterPro" id="IPR037165">
    <property type="entry name" value="AldOxase/xan_DH_Mopterin-bd_sf"/>
</dbReference>
<dbReference type="PANTHER" id="PTHR11908">
    <property type="entry name" value="XANTHINE DEHYDROGENASE"/>
    <property type="match status" value="1"/>
</dbReference>
<dbReference type="RefSeq" id="WP_111420953.1">
    <property type="nucleotide sequence ID" value="NZ_NPEX01000177.1"/>
</dbReference>
<dbReference type="Gene3D" id="3.90.1170.50">
    <property type="entry name" value="Aldehyde oxidase/xanthine dehydrogenase, a/b hammerhead"/>
    <property type="match status" value="1"/>
</dbReference>
<dbReference type="EMBL" id="NPEX01000177">
    <property type="protein sequence ID" value="RAI41742.1"/>
    <property type="molecule type" value="Genomic_DNA"/>
</dbReference>
<evidence type="ECO:0000313" key="4">
    <source>
        <dbReference type="EMBL" id="RAI41742.1"/>
    </source>
</evidence>
<dbReference type="Proteomes" id="UP000249130">
    <property type="component" value="Unassembled WGS sequence"/>
</dbReference>
<dbReference type="SUPFAM" id="SSF54665">
    <property type="entry name" value="CO dehydrogenase molybdoprotein N-domain-like"/>
    <property type="match status" value="1"/>
</dbReference>
<keyword evidence="1" id="KW-0500">Molybdenum</keyword>